<organism evidence="2 3">
    <name type="scientific">Acorus gramineus</name>
    <name type="common">Dwarf sweet flag</name>
    <dbReference type="NCBI Taxonomy" id="55184"/>
    <lineage>
        <taxon>Eukaryota</taxon>
        <taxon>Viridiplantae</taxon>
        <taxon>Streptophyta</taxon>
        <taxon>Embryophyta</taxon>
        <taxon>Tracheophyta</taxon>
        <taxon>Spermatophyta</taxon>
        <taxon>Magnoliopsida</taxon>
        <taxon>Liliopsida</taxon>
        <taxon>Acoraceae</taxon>
        <taxon>Acorus</taxon>
    </lineage>
</organism>
<gene>
    <name evidence="2" type="ORF">QJS04_geneDACA022834</name>
</gene>
<feature type="compositionally biased region" description="Basic and acidic residues" evidence="1">
    <location>
        <begin position="124"/>
        <end position="134"/>
    </location>
</feature>
<evidence type="ECO:0000256" key="1">
    <source>
        <dbReference type="SAM" id="MobiDB-lite"/>
    </source>
</evidence>
<sequence length="140" mass="14359">MDTENLPIRSSIFFHRLSLQANSTPPEAPTDGFKTKSKKRLSPILRRSADLEIDPESIGVCSFGAKFESMNHGGGLEVAGEGVPGGGARGGEGVTEGEGCRGVVGDGRGDWGDGRGGVVAAERGGGEGRADGVVHRGRVA</sequence>
<accession>A0AAV9BPE8</accession>
<reference evidence="2" key="1">
    <citation type="journal article" date="2023" name="Nat. Commun.">
        <title>Diploid and tetraploid genomes of Acorus and the evolution of monocots.</title>
        <authorList>
            <person name="Ma L."/>
            <person name="Liu K.W."/>
            <person name="Li Z."/>
            <person name="Hsiao Y.Y."/>
            <person name="Qi Y."/>
            <person name="Fu T."/>
            <person name="Tang G.D."/>
            <person name="Zhang D."/>
            <person name="Sun W.H."/>
            <person name="Liu D.K."/>
            <person name="Li Y."/>
            <person name="Chen G.Z."/>
            <person name="Liu X.D."/>
            <person name="Liao X.Y."/>
            <person name="Jiang Y.T."/>
            <person name="Yu X."/>
            <person name="Hao Y."/>
            <person name="Huang J."/>
            <person name="Zhao X.W."/>
            <person name="Ke S."/>
            <person name="Chen Y.Y."/>
            <person name="Wu W.L."/>
            <person name="Hsu J.L."/>
            <person name="Lin Y.F."/>
            <person name="Huang M.D."/>
            <person name="Li C.Y."/>
            <person name="Huang L."/>
            <person name="Wang Z.W."/>
            <person name="Zhao X."/>
            <person name="Zhong W.Y."/>
            <person name="Peng D.H."/>
            <person name="Ahmad S."/>
            <person name="Lan S."/>
            <person name="Zhang J.S."/>
            <person name="Tsai W.C."/>
            <person name="Van de Peer Y."/>
            <person name="Liu Z.J."/>
        </authorList>
    </citation>
    <scope>NUCLEOTIDE SEQUENCE</scope>
    <source>
        <strain evidence="2">SCP</strain>
    </source>
</reference>
<proteinExistence type="predicted"/>
<feature type="region of interest" description="Disordered" evidence="1">
    <location>
        <begin position="20"/>
        <end position="40"/>
    </location>
</feature>
<dbReference type="AlphaFoldDB" id="A0AAV9BPE8"/>
<keyword evidence="3" id="KW-1185">Reference proteome</keyword>
<comment type="caution">
    <text evidence="2">The sequence shown here is derived from an EMBL/GenBank/DDBJ whole genome shotgun (WGS) entry which is preliminary data.</text>
</comment>
<dbReference type="Proteomes" id="UP001179952">
    <property type="component" value="Unassembled WGS sequence"/>
</dbReference>
<feature type="compositionally biased region" description="Gly residues" evidence="1">
    <location>
        <begin position="76"/>
        <end position="106"/>
    </location>
</feature>
<dbReference type="EMBL" id="JAUJYN010000002">
    <property type="protein sequence ID" value="KAK1278576.1"/>
    <property type="molecule type" value="Genomic_DNA"/>
</dbReference>
<evidence type="ECO:0000313" key="2">
    <source>
        <dbReference type="EMBL" id="KAK1278576.1"/>
    </source>
</evidence>
<evidence type="ECO:0000313" key="3">
    <source>
        <dbReference type="Proteomes" id="UP001179952"/>
    </source>
</evidence>
<feature type="region of interest" description="Disordered" evidence="1">
    <location>
        <begin position="76"/>
        <end position="140"/>
    </location>
</feature>
<name>A0AAV9BPE8_ACOGR</name>
<reference evidence="2" key="2">
    <citation type="submission" date="2023-06" db="EMBL/GenBank/DDBJ databases">
        <authorList>
            <person name="Ma L."/>
            <person name="Liu K.-W."/>
            <person name="Li Z."/>
            <person name="Hsiao Y.-Y."/>
            <person name="Qi Y."/>
            <person name="Fu T."/>
            <person name="Tang G."/>
            <person name="Zhang D."/>
            <person name="Sun W.-H."/>
            <person name="Liu D.-K."/>
            <person name="Li Y."/>
            <person name="Chen G.-Z."/>
            <person name="Liu X.-D."/>
            <person name="Liao X.-Y."/>
            <person name="Jiang Y.-T."/>
            <person name="Yu X."/>
            <person name="Hao Y."/>
            <person name="Huang J."/>
            <person name="Zhao X.-W."/>
            <person name="Ke S."/>
            <person name="Chen Y.-Y."/>
            <person name="Wu W.-L."/>
            <person name="Hsu J.-L."/>
            <person name="Lin Y.-F."/>
            <person name="Huang M.-D."/>
            <person name="Li C.-Y."/>
            <person name="Huang L."/>
            <person name="Wang Z.-W."/>
            <person name="Zhao X."/>
            <person name="Zhong W.-Y."/>
            <person name="Peng D.-H."/>
            <person name="Ahmad S."/>
            <person name="Lan S."/>
            <person name="Zhang J.-S."/>
            <person name="Tsai W.-C."/>
            <person name="Van De Peer Y."/>
            <person name="Liu Z.-J."/>
        </authorList>
    </citation>
    <scope>NUCLEOTIDE SEQUENCE</scope>
    <source>
        <strain evidence="2">SCP</strain>
        <tissue evidence="2">Leaves</tissue>
    </source>
</reference>
<protein>
    <submittedName>
        <fullName evidence="2">Uncharacterized protein</fullName>
    </submittedName>
</protein>